<proteinExistence type="predicted"/>
<evidence type="ECO:0000313" key="3">
    <source>
        <dbReference type="Proteomes" id="UP000198982"/>
    </source>
</evidence>
<gene>
    <name evidence="2" type="ORF">SAMN05216178_3280</name>
</gene>
<dbReference type="EMBL" id="FNTJ01000001">
    <property type="protein sequence ID" value="SEC05716.1"/>
    <property type="molecule type" value="Genomic_DNA"/>
</dbReference>
<name>A0A1H4PE71_9PSED</name>
<keyword evidence="3" id="KW-1185">Reference proteome</keyword>
<evidence type="ECO:0000256" key="1">
    <source>
        <dbReference type="SAM" id="SignalP"/>
    </source>
</evidence>
<reference evidence="3" key="1">
    <citation type="submission" date="2016-10" db="EMBL/GenBank/DDBJ databases">
        <authorList>
            <person name="Varghese N."/>
            <person name="Submissions S."/>
        </authorList>
    </citation>
    <scope>NUCLEOTIDE SEQUENCE [LARGE SCALE GENOMIC DNA]</scope>
    <source>
        <strain evidence="3">DSM 9751</strain>
    </source>
</reference>
<dbReference type="Proteomes" id="UP000198982">
    <property type="component" value="Unassembled WGS sequence"/>
</dbReference>
<feature type="chain" id="PRO_5011731211" evidence="1">
    <location>
        <begin position="25"/>
        <end position="142"/>
    </location>
</feature>
<evidence type="ECO:0000313" key="2">
    <source>
        <dbReference type="EMBL" id="SEC05716.1"/>
    </source>
</evidence>
<dbReference type="RefSeq" id="WP_092315200.1">
    <property type="nucleotide sequence ID" value="NZ_FNTJ01000001.1"/>
</dbReference>
<sequence length="142" mass="16005">MQFYCKWTAVWAMALALGSGLVQADERPQVADKLAAYVGQQGVKVWTLRIGERSEHQALVQVADVDHDWNLRIQKMAMEKSARDTRYATTVDGQKFVVLVLQEGWGELYLPGEAAPVRVRYDENLSSQGDAQAFLTDYLKAR</sequence>
<keyword evidence="1" id="KW-0732">Signal</keyword>
<protein>
    <submittedName>
        <fullName evidence="2">Uncharacterized protein</fullName>
    </submittedName>
</protein>
<accession>A0A1H4PE71</accession>
<organism evidence="2 3">
    <name type="scientific">Pseudomonas saponiphila</name>
    <dbReference type="NCBI Taxonomy" id="556534"/>
    <lineage>
        <taxon>Bacteria</taxon>
        <taxon>Pseudomonadati</taxon>
        <taxon>Pseudomonadota</taxon>
        <taxon>Gammaproteobacteria</taxon>
        <taxon>Pseudomonadales</taxon>
        <taxon>Pseudomonadaceae</taxon>
        <taxon>Pseudomonas</taxon>
    </lineage>
</organism>
<dbReference type="AlphaFoldDB" id="A0A1H4PE71"/>
<feature type="signal peptide" evidence="1">
    <location>
        <begin position="1"/>
        <end position="24"/>
    </location>
</feature>